<comment type="cofactor">
    <cofactor evidence="3">
        <name>FAD</name>
        <dbReference type="ChEBI" id="CHEBI:57692"/>
    </cofactor>
</comment>
<feature type="binding site" evidence="3">
    <location>
        <position position="259"/>
    </location>
    <ligand>
        <name>FAD</name>
        <dbReference type="ChEBI" id="CHEBI:57692"/>
    </ligand>
</feature>
<dbReference type="Pfam" id="PF00732">
    <property type="entry name" value="GMC_oxred_N"/>
    <property type="match status" value="1"/>
</dbReference>
<dbReference type="Gene3D" id="3.50.50.60">
    <property type="entry name" value="FAD/NAD(P)-binding domain"/>
    <property type="match status" value="1"/>
</dbReference>
<feature type="active site" description="Proton acceptor" evidence="2">
    <location>
        <position position="581"/>
    </location>
</feature>
<evidence type="ECO:0000256" key="3">
    <source>
        <dbReference type="PIRSR" id="PIRSR000137-2"/>
    </source>
</evidence>
<feature type="signal peptide" evidence="5">
    <location>
        <begin position="1"/>
        <end position="18"/>
    </location>
</feature>
<reference evidence="8 9" key="1">
    <citation type="journal article" date="2021" name="BMC Biol.">
        <title>Horizontally acquired antibacterial genes associated with adaptive radiation of ladybird beetles.</title>
        <authorList>
            <person name="Li H.S."/>
            <person name="Tang X.F."/>
            <person name="Huang Y.H."/>
            <person name="Xu Z.Y."/>
            <person name="Chen M.L."/>
            <person name="Du X.Y."/>
            <person name="Qiu B.Y."/>
            <person name="Chen P.T."/>
            <person name="Zhang W."/>
            <person name="Slipinski A."/>
            <person name="Escalona H.E."/>
            <person name="Waterhouse R.M."/>
            <person name="Zwick A."/>
            <person name="Pang H."/>
        </authorList>
    </citation>
    <scope>NUCLEOTIDE SEQUENCE [LARGE SCALE GENOMIC DNA]</scope>
    <source>
        <strain evidence="8">SYSU2018</strain>
    </source>
</reference>
<dbReference type="Gene3D" id="3.30.560.10">
    <property type="entry name" value="Glucose Oxidase, domain 3"/>
    <property type="match status" value="1"/>
</dbReference>
<keyword evidence="9" id="KW-1185">Reference proteome</keyword>
<feature type="active site" description="Proton donor" evidence="2">
    <location>
        <position position="537"/>
    </location>
</feature>
<dbReference type="SUPFAM" id="SSF51905">
    <property type="entry name" value="FAD/NAD(P)-binding domain"/>
    <property type="match status" value="1"/>
</dbReference>
<evidence type="ECO:0000259" key="6">
    <source>
        <dbReference type="PROSITE" id="PS00623"/>
    </source>
</evidence>
<dbReference type="InterPro" id="IPR036188">
    <property type="entry name" value="FAD/NAD-bd_sf"/>
</dbReference>
<dbReference type="SUPFAM" id="SSF54373">
    <property type="entry name" value="FAD-linked reductases, C-terminal domain"/>
    <property type="match status" value="1"/>
</dbReference>
<evidence type="ECO:0000256" key="2">
    <source>
        <dbReference type="PIRSR" id="PIRSR000137-1"/>
    </source>
</evidence>
<dbReference type="PANTHER" id="PTHR11552:SF216">
    <property type="entry name" value="GLUCOSE-METHANOL-CHOLINE OXIDOREDUCTASE N-TERMINAL DOMAIN-CONTAINING PROTEIN"/>
    <property type="match status" value="1"/>
</dbReference>
<dbReference type="AlphaFoldDB" id="A0ABD2NIS0"/>
<evidence type="ECO:0000313" key="8">
    <source>
        <dbReference type="EMBL" id="KAL3278285.1"/>
    </source>
</evidence>
<protein>
    <recommendedName>
        <fullName evidence="6 7">Glucose-methanol-choline oxidoreductase N-terminal domain-containing protein</fullName>
    </recommendedName>
</protein>
<dbReference type="Pfam" id="PF05199">
    <property type="entry name" value="GMC_oxred_C"/>
    <property type="match status" value="1"/>
</dbReference>
<sequence length="604" mass="67744">MRLLRKFFFLIFFVLSECQRFGRFANIVHRIRDINEFSRSYDFIIIGGGSGGSVVANRLSENPDSCVLLLEAGGDETFLTDVPLMASLQGMTRFNWRNKAKRIKTACLGAVDHRCNLPRGKALGGTSVINFLIYTRGSRHDYDEWEKLGNPGWSYNDVLPYFMKSENCTNCQDIDENYHGYDGYLNIEHPGYESPMSKAFIKSGFDLGYKNVDINAKEILGVSRVQATMRHGARCSASKAFLKPIRYRDNLHISLYSQVIKILINPITKKAYAVEFVKNNLKYIVRAKKEIILSAGTFNSPQLLMLSGVGPREHLEELGIPLIKDSKVGFNLQDHTALSTMAFLVNKSITVSDTGVQNPLHILNYLWNGKGPFTIPGGAEALAFMKTKMNKRSENYPDIELVLGSGALNGDFYGGFRSLLGIPNNVFDRVYRPVLGQPAFGIAPVLMRPKSRGRVMLRSSNPWNLPIIDPNYFENEEDLLTMVEGIKLAIKMTKSKHFQKFHTRLHKISMPGCEEHSFGTDSYWACVLRNFATSLGHQVGTCKMGPSTDENAVVDSELKVYGVDGLRVVDASIMPNVVAGHTNAVVFMIGEKASDMIKRKWENR</sequence>
<gene>
    <name evidence="8" type="ORF">HHI36_013619</name>
</gene>
<accession>A0ABD2NIS0</accession>
<keyword evidence="4" id="KW-0285">Flavoprotein</keyword>
<organism evidence="8 9">
    <name type="scientific">Cryptolaemus montrouzieri</name>
    <dbReference type="NCBI Taxonomy" id="559131"/>
    <lineage>
        <taxon>Eukaryota</taxon>
        <taxon>Metazoa</taxon>
        <taxon>Ecdysozoa</taxon>
        <taxon>Arthropoda</taxon>
        <taxon>Hexapoda</taxon>
        <taxon>Insecta</taxon>
        <taxon>Pterygota</taxon>
        <taxon>Neoptera</taxon>
        <taxon>Endopterygota</taxon>
        <taxon>Coleoptera</taxon>
        <taxon>Polyphaga</taxon>
        <taxon>Cucujiformia</taxon>
        <taxon>Coccinelloidea</taxon>
        <taxon>Coccinellidae</taxon>
        <taxon>Scymninae</taxon>
        <taxon>Scymnini</taxon>
        <taxon>Cryptolaemus</taxon>
    </lineage>
</organism>
<dbReference type="EMBL" id="JABFTP020000103">
    <property type="protein sequence ID" value="KAL3278285.1"/>
    <property type="molecule type" value="Genomic_DNA"/>
</dbReference>
<dbReference type="PIRSF" id="PIRSF000137">
    <property type="entry name" value="Alcohol_oxidase"/>
    <property type="match status" value="1"/>
</dbReference>
<evidence type="ECO:0000256" key="1">
    <source>
        <dbReference type="ARBA" id="ARBA00010790"/>
    </source>
</evidence>
<dbReference type="InterPro" id="IPR000172">
    <property type="entry name" value="GMC_OxRdtase_N"/>
</dbReference>
<evidence type="ECO:0000259" key="7">
    <source>
        <dbReference type="PROSITE" id="PS00624"/>
    </source>
</evidence>
<dbReference type="InterPro" id="IPR007867">
    <property type="entry name" value="GMC_OxRtase_C"/>
</dbReference>
<comment type="similarity">
    <text evidence="1 4">Belongs to the GMC oxidoreductase family.</text>
</comment>
<dbReference type="Proteomes" id="UP001516400">
    <property type="component" value="Unassembled WGS sequence"/>
</dbReference>
<comment type="caution">
    <text evidence="8">The sequence shown here is derived from an EMBL/GenBank/DDBJ whole genome shotgun (WGS) entry which is preliminary data.</text>
</comment>
<evidence type="ECO:0000256" key="5">
    <source>
        <dbReference type="SAM" id="SignalP"/>
    </source>
</evidence>
<keyword evidence="5" id="KW-0732">Signal</keyword>
<dbReference type="InterPro" id="IPR012132">
    <property type="entry name" value="GMC_OxRdtase"/>
</dbReference>
<evidence type="ECO:0000313" key="9">
    <source>
        <dbReference type="Proteomes" id="UP001516400"/>
    </source>
</evidence>
<dbReference type="PROSITE" id="PS00624">
    <property type="entry name" value="GMC_OXRED_2"/>
    <property type="match status" value="1"/>
</dbReference>
<feature type="domain" description="Glucose-methanol-choline oxidoreductase N-terminal" evidence="6">
    <location>
        <begin position="120"/>
        <end position="143"/>
    </location>
</feature>
<keyword evidence="3 4" id="KW-0274">FAD</keyword>
<feature type="binding site" evidence="3">
    <location>
        <position position="126"/>
    </location>
    <ligand>
        <name>FAD</name>
        <dbReference type="ChEBI" id="CHEBI:57692"/>
    </ligand>
</feature>
<feature type="chain" id="PRO_5044816590" description="Glucose-methanol-choline oxidoreductase N-terminal domain-containing protein" evidence="5">
    <location>
        <begin position="19"/>
        <end position="604"/>
    </location>
</feature>
<feature type="domain" description="Glucose-methanol-choline oxidoreductase N-terminal" evidence="7">
    <location>
        <begin position="296"/>
        <end position="310"/>
    </location>
</feature>
<dbReference type="PANTHER" id="PTHR11552">
    <property type="entry name" value="GLUCOSE-METHANOL-CHOLINE GMC OXIDOREDUCTASE"/>
    <property type="match status" value="1"/>
</dbReference>
<evidence type="ECO:0000256" key="4">
    <source>
        <dbReference type="RuleBase" id="RU003968"/>
    </source>
</evidence>
<name>A0ABD2NIS0_9CUCU</name>
<dbReference type="PROSITE" id="PS00623">
    <property type="entry name" value="GMC_OXRED_1"/>
    <property type="match status" value="1"/>
</dbReference>
<proteinExistence type="inferred from homology"/>